<evidence type="ECO:0000256" key="2">
    <source>
        <dbReference type="ARBA" id="ARBA00022692"/>
    </source>
</evidence>
<protein>
    <submittedName>
        <fullName evidence="7">PF04357 family protein</fullName>
    </submittedName>
</protein>
<dbReference type="EMBL" id="AWEY01000033">
    <property type="protein sequence ID" value="ERK38716.1"/>
    <property type="molecule type" value="Genomic_DNA"/>
</dbReference>
<comment type="subcellular location">
    <subcellularLocation>
        <location evidence="1">Membrane</location>
        <topology evidence="1">Single-pass membrane protein</topology>
    </subcellularLocation>
</comment>
<evidence type="ECO:0000256" key="1">
    <source>
        <dbReference type="ARBA" id="ARBA00004167"/>
    </source>
</evidence>
<accession>U2P3F5</accession>
<dbReference type="Proteomes" id="UP000016648">
    <property type="component" value="Unassembled WGS sequence"/>
</dbReference>
<reference evidence="7 8" key="1">
    <citation type="submission" date="2013-08" db="EMBL/GenBank/DDBJ databases">
        <authorList>
            <person name="Durkin A.S."/>
            <person name="Haft D.R."/>
            <person name="McCorrison J."/>
            <person name="Torralba M."/>
            <person name="Gillis M."/>
            <person name="Haft D.H."/>
            <person name="Methe B."/>
            <person name="Sutton G."/>
            <person name="Nelson K.E."/>
        </authorList>
    </citation>
    <scope>NUCLEOTIDE SEQUENCE [LARGE SCALE GENOMIC DNA]</scope>
    <source>
        <strain evidence="7 8">F0067</strain>
    </source>
</reference>
<gene>
    <name evidence="7" type="ORF">HMPREF9135_1603</name>
</gene>
<feature type="domain" description="Translocation and assembly module TamB C-terminal" evidence="6">
    <location>
        <begin position="1096"/>
        <end position="1506"/>
    </location>
</feature>
<evidence type="ECO:0000313" key="8">
    <source>
        <dbReference type="Proteomes" id="UP000016648"/>
    </source>
</evidence>
<feature type="transmembrane region" description="Helical" evidence="5">
    <location>
        <begin position="7"/>
        <end position="29"/>
    </location>
</feature>
<dbReference type="Pfam" id="PF04357">
    <property type="entry name" value="TamB"/>
    <property type="match status" value="1"/>
</dbReference>
<keyword evidence="8" id="KW-1185">Reference proteome</keyword>
<evidence type="ECO:0000256" key="4">
    <source>
        <dbReference type="ARBA" id="ARBA00023136"/>
    </source>
</evidence>
<keyword evidence="3 5" id="KW-1133">Transmembrane helix</keyword>
<keyword evidence="2 5" id="KW-0812">Transmembrane</keyword>
<dbReference type="GO" id="GO:0009306">
    <property type="term" value="P:protein secretion"/>
    <property type="evidence" value="ECO:0007669"/>
    <property type="project" value="InterPro"/>
</dbReference>
<dbReference type="PANTHER" id="PTHR36985:SF1">
    <property type="entry name" value="TRANSLOCATION AND ASSEMBLY MODULE SUBUNIT TAMB"/>
    <property type="match status" value="1"/>
</dbReference>
<comment type="caution">
    <text evidence="7">The sequence shown here is derived from an EMBL/GenBank/DDBJ whole genome shotgun (WGS) entry which is preliminary data.</text>
</comment>
<evidence type="ECO:0000259" key="6">
    <source>
        <dbReference type="Pfam" id="PF04357"/>
    </source>
</evidence>
<evidence type="ECO:0000256" key="3">
    <source>
        <dbReference type="ARBA" id="ARBA00022989"/>
    </source>
</evidence>
<evidence type="ECO:0000256" key="5">
    <source>
        <dbReference type="SAM" id="Phobius"/>
    </source>
</evidence>
<organism evidence="7 8">
    <name type="scientific">Segatella baroniae F0067</name>
    <dbReference type="NCBI Taxonomy" id="1115809"/>
    <lineage>
        <taxon>Bacteria</taxon>
        <taxon>Pseudomonadati</taxon>
        <taxon>Bacteroidota</taxon>
        <taxon>Bacteroidia</taxon>
        <taxon>Bacteroidales</taxon>
        <taxon>Prevotellaceae</taxon>
        <taxon>Segatella</taxon>
    </lineage>
</organism>
<keyword evidence="4 5" id="KW-0472">Membrane</keyword>
<sequence>MKNKLVKYIGIGILLPILLFSICFLLFYFPPFQNWAVRQVADYASTKTGMHIHVRHVSLEFPFDLGMEGVEVIRPNDSLPQVKDTVAAIRKAVADIELLPLLGKRVVINRLDFEQLRFNTTNFIHSARVKGQADLLHLKARNIDLGRQTVKINEVLLRDAAVDVALSDTVPEDTTHTDNFWKIAVGLLHIDRSAVTVHMPGDSLRLQAYLGKAIARQGHFDLYSNSYRLSSFDWQQGRLKYDNPYEAAVKGLDYNHLSFTNINIGVDSFNYSKPQLALRLRSCSLSERSGLRVSSLTGLVHLDSVRLQLPHLTLTTPESKLEAKVDFDLNTFDNQRPGQLHASIHGSLGKRDLTRWMGGLPARFRAQWPNYPLQIDGVVRGNMQRMRLVGLLLKLPTAARVRIDGHMEHLDRPSALRGDLDLNLRTYRLDFVSALFDGRQPAAVHIPQDIGVAGNLRFTANAYAARFTARQGKGSLAGTMALNTDRMAYKARLSANRLPLQNFFPSMKMRPLTGVVEVEGEGTDFMSPRTRLQANARIADFGYENYRLDHIVAHASLRNGKATAAIKSSNPLLTGQLDLTAQTRNRRMKATVQGQVADIDFYGLHLTEKPFNASAAASLSLESDFKDVYRVQGSLHNLVINDNHRQYHPEDVTIDILTRPDTTHAIVNCGDFRLHVNGHGGYKKLMAQGNRLGDEVARLFKNRTIDQTALRERLPAVSFYLQSGRNNFFSHLLARYGYQFARARINMDSSPISGLNGNLQIDSLVLSDIRLDTIRFNIQSDHDNFVYRAQVVNNKKNPQYTFRAEANGALNEHGSFLKTKLYDANNRLGVDLGISAAMEANGIRFNIMDDNPVLGYKKFKVNEGNYVFLGDDRRLAANMELVASDGMGVHVYSNDENTEALQDVTVSLNKFNLADVLSVLPYTPNIKGVLNGDYHVTQTQGQLSVSSDMTIDNLFYENSPMGNIGTEFVYMPKSDGSHHLEGILSQNGKEIATLKGTYLSEGEEALQAQLQMERLPLSLINGFIPDQIIGFEGYAEGTLDVTGTPTKPNINGEAYLDSAYMVSVPYGVKLRFDNDPVAIHNSHLLFENFEMYAYNDSPLNVSGYLDFSDVSQMTMDVRMRARNFELINAKENFRSEAFGKAFVNFFARMNGPVDNLQMRGKLDVLGSTDMTYILRDSPLTTDNQLDELVKFTNFADSSSQTVHRPPLSGFGMDLTMSINESAHILCALNADKSNYVDLIGGGDLRMQYNTVDDLRLTGRYTLSNGEMKYSLPVIPLKTFNIQDGSYIDFTGDPMNPRLHITALEQNKATVATAGSAGRTVTFETGVVITKTLKDMGLEFVIDAPEDMTISNQLNTMSKEERGKIAVTMLTTGMYLADGNTNGFSMNSALNAFLQSQINSIAGKALRTLDLSFGMDNSTDVSGNTHTDYSFKFAKRFWNNRLRIIIGGKLSTGPDVTNQNKSFFDNISFEYRLNESSTQYMKLFYDRDSYDWLEGDVGQYGAGFIWRRKLRHLKDLLRFKDNDVIILPAPQDSIKSQNKRN</sequence>
<evidence type="ECO:0000313" key="7">
    <source>
        <dbReference type="EMBL" id="ERK38716.1"/>
    </source>
</evidence>
<dbReference type="GO" id="GO:0005886">
    <property type="term" value="C:plasma membrane"/>
    <property type="evidence" value="ECO:0007669"/>
    <property type="project" value="InterPro"/>
</dbReference>
<dbReference type="RefSeq" id="WP_021590162.1">
    <property type="nucleotide sequence ID" value="NZ_AWEY01000033.1"/>
</dbReference>
<name>U2P3F5_9BACT</name>
<dbReference type="PANTHER" id="PTHR36985">
    <property type="entry name" value="TRANSLOCATION AND ASSEMBLY MODULE SUBUNIT TAMB"/>
    <property type="match status" value="1"/>
</dbReference>
<dbReference type="PATRIC" id="fig|1115809.3.peg.1954"/>
<proteinExistence type="predicted"/>
<dbReference type="InterPro" id="IPR007452">
    <property type="entry name" value="TamB_C"/>
</dbReference>